<evidence type="ECO:0000313" key="6">
    <source>
        <dbReference type="EMBL" id="PRX96158.1"/>
    </source>
</evidence>
<dbReference type="PANTHER" id="PTHR30136">
    <property type="entry name" value="HELIX-TURN-HELIX TRANSCRIPTIONAL REGULATOR, ICLR FAMILY"/>
    <property type="match status" value="1"/>
</dbReference>
<reference evidence="6 7" key="1">
    <citation type="submission" date="2018-03" db="EMBL/GenBank/DDBJ databases">
        <title>Genomic Encyclopedia of Archaeal and Bacterial Type Strains, Phase II (KMG-II): from individual species to whole genera.</title>
        <authorList>
            <person name="Goeker M."/>
        </authorList>
    </citation>
    <scope>NUCLEOTIDE SEQUENCE [LARGE SCALE GENOMIC DNA]</scope>
    <source>
        <strain evidence="6 7">DSM 45601</strain>
    </source>
</reference>
<dbReference type="InterPro" id="IPR036388">
    <property type="entry name" value="WH-like_DNA-bd_sf"/>
</dbReference>
<evidence type="ECO:0000256" key="1">
    <source>
        <dbReference type="ARBA" id="ARBA00023015"/>
    </source>
</evidence>
<dbReference type="EMBL" id="PVZC01000008">
    <property type="protein sequence ID" value="PRX96158.1"/>
    <property type="molecule type" value="Genomic_DNA"/>
</dbReference>
<dbReference type="Proteomes" id="UP000237846">
    <property type="component" value="Unassembled WGS sequence"/>
</dbReference>
<dbReference type="Pfam" id="PF09339">
    <property type="entry name" value="HTH_IclR"/>
    <property type="match status" value="1"/>
</dbReference>
<dbReference type="SUPFAM" id="SSF46785">
    <property type="entry name" value="Winged helix' DNA-binding domain"/>
    <property type="match status" value="1"/>
</dbReference>
<dbReference type="CDD" id="cd00090">
    <property type="entry name" value="HTH_ARSR"/>
    <property type="match status" value="1"/>
</dbReference>
<dbReference type="GO" id="GO:0003677">
    <property type="term" value="F:DNA binding"/>
    <property type="evidence" value="ECO:0007669"/>
    <property type="project" value="UniProtKB-KW"/>
</dbReference>
<dbReference type="Pfam" id="PF01614">
    <property type="entry name" value="IclR_C"/>
    <property type="match status" value="1"/>
</dbReference>
<dbReference type="InterPro" id="IPR050707">
    <property type="entry name" value="HTH_MetabolicPath_Reg"/>
</dbReference>
<keyword evidence="7" id="KW-1185">Reference proteome</keyword>
<evidence type="ECO:0000313" key="7">
    <source>
        <dbReference type="Proteomes" id="UP000237846"/>
    </source>
</evidence>
<dbReference type="PROSITE" id="PS51078">
    <property type="entry name" value="ICLR_ED"/>
    <property type="match status" value="1"/>
</dbReference>
<proteinExistence type="predicted"/>
<keyword evidence="1" id="KW-0805">Transcription regulation</keyword>
<dbReference type="Gene3D" id="1.10.10.10">
    <property type="entry name" value="Winged helix-like DNA-binding domain superfamily/Winged helix DNA-binding domain"/>
    <property type="match status" value="1"/>
</dbReference>
<dbReference type="InterPro" id="IPR005471">
    <property type="entry name" value="Tscrpt_reg_IclR_N"/>
</dbReference>
<keyword evidence="3" id="KW-0804">Transcription</keyword>
<dbReference type="SMART" id="SM00346">
    <property type="entry name" value="HTH_ICLR"/>
    <property type="match status" value="1"/>
</dbReference>
<dbReference type="SUPFAM" id="SSF55781">
    <property type="entry name" value="GAF domain-like"/>
    <property type="match status" value="1"/>
</dbReference>
<evidence type="ECO:0000259" key="4">
    <source>
        <dbReference type="PROSITE" id="PS51077"/>
    </source>
</evidence>
<sequence>MVGGAKDTAVDKTLGILEALVEHSRIAEIAAATDLPKSTVHRILQTLVERGFARTDGQGSYVGGPRILALAGRYLQRLDLPQRVRPVLEDLQRRTGWTVHLALLSGDEAVYAAKVEGDKPYHLASRVGMDLRLHCTSIGKAILAAMPDDQVREVLRRTGMKARTPNTLRRPAALLAELAEVRRKGYAEDHEENELGVCAVGAAVFDHTGQVTGGVSAAALVHEPAAGTTEWRGEQVIATAAEVSALLGAPRS</sequence>
<dbReference type="InterPro" id="IPR029016">
    <property type="entry name" value="GAF-like_dom_sf"/>
</dbReference>
<dbReference type="GO" id="GO:0003700">
    <property type="term" value="F:DNA-binding transcription factor activity"/>
    <property type="evidence" value="ECO:0007669"/>
    <property type="project" value="TreeGrafter"/>
</dbReference>
<organism evidence="6 7">
    <name type="scientific">Allonocardiopsis opalescens</name>
    <dbReference type="NCBI Taxonomy" id="1144618"/>
    <lineage>
        <taxon>Bacteria</taxon>
        <taxon>Bacillati</taxon>
        <taxon>Actinomycetota</taxon>
        <taxon>Actinomycetes</taxon>
        <taxon>Streptosporangiales</taxon>
        <taxon>Allonocardiopsis</taxon>
    </lineage>
</organism>
<dbReference type="InterPro" id="IPR011991">
    <property type="entry name" value="ArsR-like_HTH"/>
</dbReference>
<protein>
    <submittedName>
        <fullName evidence="6">IclR family transcriptional regulator</fullName>
    </submittedName>
</protein>
<keyword evidence="2" id="KW-0238">DNA-binding</keyword>
<accession>A0A2T0PXJ3</accession>
<evidence type="ECO:0000256" key="3">
    <source>
        <dbReference type="ARBA" id="ARBA00023163"/>
    </source>
</evidence>
<dbReference type="AlphaFoldDB" id="A0A2T0PXJ3"/>
<name>A0A2T0PXJ3_9ACTN</name>
<dbReference type="InterPro" id="IPR036390">
    <property type="entry name" value="WH_DNA-bd_sf"/>
</dbReference>
<feature type="domain" description="IclR-ED" evidence="5">
    <location>
        <begin position="66"/>
        <end position="249"/>
    </location>
</feature>
<dbReference type="InterPro" id="IPR014757">
    <property type="entry name" value="Tscrpt_reg_IclR_C"/>
</dbReference>
<comment type="caution">
    <text evidence="6">The sequence shown here is derived from an EMBL/GenBank/DDBJ whole genome shotgun (WGS) entry which is preliminary data.</text>
</comment>
<feature type="domain" description="HTH iclR-type" evidence="4">
    <location>
        <begin position="7"/>
        <end position="65"/>
    </location>
</feature>
<dbReference type="GO" id="GO:0045892">
    <property type="term" value="P:negative regulation of DNA-templated transcription"/>
    <property type="evidence" value="ECO:0007669"/>
    <property type="project" value="TreeGrafter"/>
</dbReference>
<evidence type="ECO:0000256" key="2">
    <source>
        <dbReference type="ARBA" id="ARBA00023125"/>
    </source>
</evidence>
<gene>
    <name evidence="6" type="ORF">CLV72_108164</name>
</gene>
<evidence type="ECO:0000259" key="5">
    <source>
        <dbReference type="PROSITE" id="PS51078"/>
    </source>
</evidence>
<dbReference type="PROSITE" id="PS51077">
    <property type="entry name" value="HTH_ICLR"/>
    <property type="match status" value="1"/>
</dbReference>
<dbReference type="Gene3D" id="3.30.450.40">
    <property type="match status" value="1"/>
</dbReference>
<dbReference type="PANTHER" id="PTHR30136:SF24">
    <property type="entry name" value="HTH-TYPE TRANSCRIPTIONAL REPRESSOR ALLR"/>
    <property type="match status" value="1"/>
</dbReference>